<dbReference type="PANTHER" id="PTHR43649">
    <property type="entry name" value="ARABINOSE-BINDING PROTEIN-RELATED"/>
    <property type="match status" value="1"/>
</dbReference>
<dbReference type="RefSeq" id="WP_179547116.1">
    <property type="nucleotide sequence ID" value="NZ_BSEW01000001.1"/>
</dbReference>
<organism evidence="8 9">
    <name type="scientific">Herbiconiux flava</name>
    <dbReference type="NCBI Taxonomy" id="881268"/>
    <lineage>
        <taxon>Bacteria</taxon>
        <taxon>Bacillati</taxon>
        <taxon>Actinomycetota</taxon>
        <taxon>Actinomycetes</taxon>
        <taxon>Micrococcales</taxon>
        <taxon>Microbacteriaceae</taxon>
        <taxon>Herbiconiux</taxon>
    </lineage>
</organism>
<dbReference type="InterPro" id="IPR006059">
    <property type="entry name" value="SBP"/>
</dbReference>
<name>A0A852SBT3_9MICO</name>
<feature type="chain" id="PRO_5032763956" evidence="7">
    <location>
        <begin position="44"/>
        <end position="463"/>
    </location>
</feature>
<keyword evidence="2 7" id="KW-0732">Signal</keyword>
<dbReference type="Proteomes" id="UP000549913">
    <property type="component" value="Unassembled WGS sequence"/>
</dbReference>
<sequence length="463" mass="48648">MSVLPARTGRTGRTGPAGRTRRTGRVVGAVAAALMVLPLAACAAGGSDAASGTSDEDRFGSPDNPITLTMWSWGGGDTAATEKAYEKLHPDVDVQITQFGGSGDVYTKLGVVLKAGDGAPDITAVELMNMPSFAAQGYLVDLADYGASADSYNPSAAAAASFDGSLYAIPTDTGPLVMYYNQALFDQLGIAAPTTWDEYRQAAETLKASGHFIADIDPGDASLSLGLLQQAGATPFSLEGDDAVTIDFTGKEASAVQDYWSSMITDGLIDTEPAWSQEWFNHFADGTYATWLTGAWGGSVLSGSIPQANGQWRVAPLPNWSADSVSDGVWGGSGSAVTTQSKHPAAAAAFAEWFSRDQYLDQLDNAANMPFPANQEVLDDPRYVDASSEFLGGQKPGQLYIDAAATVNTDFQFLPFQLYANSVFKDTVGQAIVGDGDLSAGFQDWQKKIAAYGTDQGFTVTSK</sequence>
<feature type="compositionally biased region" description="Low complexity" evidence="6">
    <location>
        <begin position="1"/>
        <end position="18"/>
    </location>
</feature>
<evidence type="ECO:0000256" key="2">
    <source>
        <dbReference type="ARBA" id="ARBA00022729"/>
    </source>
</evidence>
<gene>
    <name evidence="8" type="ORF">BJ984_001020</name>
</gene>
<protein>
    <submittedName>
        <fullName evidence="8">Multiple sugar transport system substrate-binding protein</fullName>
    </submittedName>
</protein>
<dbReference type="InterPro" id="IPR050490">
    <property type="entry name" value="Bact_solute-bd_prot1"/>
</dbReference>
<evidence type="ECO:0000256" key="6">
    <source>
        <dbReference type="SAM" id="MobiDB-lite"/>
    </source>
</evidence>
<keyword evidence="9" id="KW-1185">Reference proteome</keyword>
<evidence type="ECO:0000256" key="5">
    <source>
        <dbReference type="ARBA" id="ARBA00023288"/>
    </source>
</evidence>
<evidence type="ECO:0000256" key="3">
    <source>
        <dbReference type="ARBA" id="ARBA00023136"/>
    </source>
</evidence>
<feature type="signal peptide" evidence="7">
    <location>
        <begin position="1"/>
        <end position="43"/>
    </location>
</feature>
<feature type="region of interest" description="Disordered" evidence="6">
    <location>
        <begin position="1"/>
        <end position="23"/>
    </location>
</feature>
<reference evidence="8 9" key="1">
    <citation type="submission" date="2020-07" db="EMBL/GenBank/DDBJ databases">
        <title>Sequencing the genomes of 1000 actinobacteria strains.</title>
        <authorList>
            <person name="Klenk H.-P."/>
        </authorList>
    </citation>
    <scope>NUCLEOTIDE SEQUENCE [LARGE SCALE GENOMIC DNA]</scope>
    <source>
        <strain evidence="8 9">DSM 26474</strain>
    </source>
</reference>
<dbReference type="PANTHER" id="PTHR43649:SF33">
    <property type="entry name" value="POLYGALACTURONAN_RHAMNOGALACTURONAN-BINDING PROTEIN YTCQ"/>
    <property type="match status" value="1"/>
</dbReference>
<evidence type="ECO:0000313" key="9">
    <source>
        <dbReference type="Proteomes" id="UP000549913"/>
    </source>
</evidence>
<keyword evidence="3" id="KW-0472">Membrane</keyword>
<comment type="caution">
    <text evidence="8">The sequence shown here is derived from an EMBL/GenBank/DDBJ whole genome shotgun (WGS) entry which is preliminary data.</text>
</comment>
<keyword evidence="8" id="KW-0813">Transport</keyword>
<keyword evidence="1" id="KW-1003">Cell membrane</keyword>
<evidence type="ECO:0000256" key="1">
    <source>
        <dbReference type="ARBA" id="ARBA00022475"/>
    </source>
</evidence>
<evidence type="ECO:0000313" key="8">
    <source>
        <dbReference type="EMBL" id="NYD69862.1"/>
    </source>
</evidence>
<dbReference type="Pfam" id="PF01547">
    <property type="entry name" value="SBP_bac_1"/>
    <property type="match status" value="1"/>
</dbReference>
<dbReference type="Gene3D" id="3.40.190.10">
    <property type="entry name" value="Periplasmic binding protein-like II"/>
    <property type="match status" value="1"/>
</dbReference>
<evidence type="ECO:0000256" key="4">
    <source>
        <dbReference type="ARBA" id="ARBA00023139"/>
    </source>
</evidence>
<dbReference type="SUPFAM" id="SSF53850">
    <property type="entry name" value="Periplasmic binding protein-like II"/>
    <property type="match status" value="1"/>
</dbReference>
<keyword evidence="4" id="KW-0564">Palmitate</keyword>
<keyword evidence="5" id="KW-0449">Lipoprotein</keyword>
<keyword evidence="8" id="KW-0762">Sugar transport</keyword>
<accession>A0A852SBT3</accession>
<dbReference type="EMBL" id="JACCBM010000001">
    <property type="protein sequence ID" value="NYD69862.1"/>
    <property type="molecule type" value="Genomic_DNA"/>
</dbReference>
<dbReference type="AlphaFoldDB" id="A0A852SBT3"/>
<evidence type="ECO:0000256" key="7">
    <source>
        <dbReference type="SAM" id="SignalP"/>
    </source>
</evidence>
<proteinExistence type="predicted"/>